<keyword evidence="3" id="KW-0698">rRNA processing</keyword>
<dbReference type="SUPFAM" id="SSF75217">
    <property type="entry name" value="alpha/beta knot"/>
    <property type="match status" value="1"/>
</dbReference>
<name>A0AAD8LLC2_BABGI</name>
<evidence type="ECO:0000256" key="1">
    <source>
        <dbReference type="ARBA" id="ARBA00008115"/>
    </source>
</evidence>
<keyword evidence="5" id="KW-0808">Transferase</keyword>
<keyword evidence="2" id="KW-0690">Ribosome biogenesis</keyword>
<evidence type="ECO:0000313" key="10">
    <source>
        <dbReference type="Proteomes" id="UP001230268"/>
    </source>
</evidence>
<comment type="caution">
    <text evidence="9">The sequence shown here is derived from an EMBL/GenBank/DDBJ whole genome shotgun (WGS) entry which is preliminary data.</text>
</comment>
<evidence type="ECO:0000256" key="4">
    <source>
        <dbReference type="ARBA" id="ARBA00022603"/>
    </source>
</evidence>
<evidence type="ECO:0000256" key="8">
    <source>
        <dbReference type="ARBA" id="ARBA00022884"/>
    </source>
</evidence>
<gene>
    <name evidence="9" type="ORF">BgAZ_304470</name>
</gene>
<keyword evidence="6" id="KW-0949">S-adenosyl-L-methionine</keyword>
<keyword evidence="8" id="KW-0694">RNA-binding</keyword>
<dbReference type="PANTHER" id="PTHR12636">
    <property type="entry name" value="NEP1/MRA1"/>
    <property type="match status" value="1"/>
</dbReference>
<evidence type="ECO:0000256" key="5">
    <source>
        <dbReference type="ARBA" id="ARBA00022679"/>
    </source>
</evidence>
<organism evidence="9 10">
    <name type="scientific">Babesia gibsoni</name>
    <dbReference type="NCBI Taxonomy" id="33632"/>
    <lineage>
        <taxon>Eukaryota</taxon>
        <taxon>Sar</taxon>
        <taxon>Alveolata</taxon>
        <taxon>Apicomplexa</taxon>
        <taxon>Aconoidasida</taxon>
        <taxon>Piroplasmida</taxon>
        <taxon>Babesiidae</taxon>
        <taxon>Babesia</taxon>
    </lineage>
</organism>
<dbReference type="InterPro" id="IPR005304">
    <property type="entry name" value="Rbsml_bgen_MeTrfase_EMG1/NEP1"/>
</dbReference>
<dbReference type="GO" id="GO:0070475">
    <property type="term" value="P:rRNA base methylation"/>
    <property type="evidence" value="ECO:0007669"/>
    <property type="project" value="InterPro"/>
</dbReference>
<keyword evidence="4" id="KW-0489">Methyltransferase</keyword>
<keyword evidence="10" id="KW-1185">Reference proteome</keyword>
<sequence length="199" mass="22089">MPSHRIVIVLEDATILSAEKDSRVDILHQCLLVLLDSPLNKNGLLKLLVRTEDNGLIDVSPHLRVPRTAKQFDIMLLHLVHKRRVMSQEKDTVLMKVGGGIEMQRVQIIKNDIEAALPPGSRRFGLSVGGTAVDLKEFCQQFKDVEYPVVFHIGSVSHSQPKGTTTNVEKCISISKHGLTAAHACAKICNEFEFLYGIT</sequence>
<dbReference type="GO" id="GO:0070037">
    <property type="term" value="F:rRNA (pseudouridine) methyltransferase activity"/>
    <property type="evidence" value="ECO:0007669"/>
    <property type="project" value="InterPro"/>
</dbReference>
<keyword evidence="7" id="KW-0699">rRNA-binding</keyword>
<dbReference type="AlphaFoldDB" id="A0AAD8LLC2"/>
<dbReference type="Gene3D" id="3.40.1280.10">
    <property type="match status" value="1"/>
</dbReference>
<dbReference type="EMBL" id="JAVEPI010000003">
    <property type="protein sequence ID" value="KAK1442929.1"/>
    <property type="molecule type" value="Genomic_DNA"/>
</dbReference>
<accession>A0AAD8LLC2</accession>
<dbReference type="GO" id="GO:0019843">
    <property type="term" value="F:rRNA binding"/>
    <property type="evidence" value="ECO:0007669"/>
    <property type="project" value="UniProtKB-KW"/>
</dbReference>
<dbReference type="InterPro" id="IPR029026">
    <property type="entry name" value="tRNA_m1G_MTases_N"/>
</dbReference>
<dbReference type="Pfam" id="PF03587">
    <property type="entry name" value="EMG1"/>
    <property type="match status" value="1"/>
</dbReference>
<proteinExistence type="inferred from homology"/>
<evidence type="ECO:0000256" key="6">
    <source>
        <dbReference type="ARBA" id="ARBA00022691"/>
    </source>
</evidence>
<evidence type="ECO:0000313" key="9">
    <source>
        <dbReference type="EMBL" id="KAK1442929.1"/>
    </source>
</evidence>
<dbReference type="Proteomes" id="UP001230268">
    <property type="component" value="Unassembled WGS sequence"/>
</dbReference>
<evidence type="ECO:0000256" key="2">
    <source>
        <dbReference type="ARBA" id="ARBA00022517"/>
    </source>
</evidence>
<dbReference type="PANTHER" id="PTHR12636:SF5">
    <property type="entry name" value="RIBOSOMAL RNA SMALL SUBUNIT METHYLTRANSFERASE NEP1"/>
    <property type="match status" value="1"/>
</dbReference>
<protein>
    <submittedName>
        <fullName evidence="9">Alpha/beta knot like protein</fullName>
    </submittedName>
</protein>
<evidence type="ECO:0000256" key="7">
    <source>
        <dbReference type="ARBA" id="ARBA00022730"/>
    </source>
</evidence>
<reference evidence="9" key="1">
    <citation type="submission" date="2023-08" db="EMBL/GenBank/DDBJ databases">
        <title>Draft sequence of the Babesia gibsoni genome.</title>
        <authorList>
            <person name="Yamagishi J.Y."/>
            <person name="Xuan X.X."/>
        </authorList>
    </citation>
    <scope>NUCLEOTIDE SEQUENCE</scope>
    <source>
        <strain evidence="9">Azabu</strain>
    </source>
</reference>
<evidence type="ECO:0000256" key="3">
    <source>
        <dbReference type="ARBA" id="ARBA00022552"/>
    </source>
</evidence>
<dbReference type="InterPro" id="IPR029028">
    <property type="entry name" value="Alpha/beta_knot_MTases"/>
</dbReference>
<dbReference type="GO" id="GO:0032040">
    <property type="term" value="C:small-subunit processome"/>
    <property type="evidence" value="ECO:0007669"/>
    <property type="project" value="TreeGrafter"/>
</dbReference>
<comment type="similarity">
    <text evidence="1">Belongs to the class IV-like SAM-binding methyltransferase superfamily. RNA methyltransferase NEP1 family.</text>
</comment>